<name>A0ABT3AXW1_9CYAN</name>
<reference evidence="1 2" key="1">
    <citation type="submission" date="2022-10" db="EMBL/GenBank/DDBJ databases">
        <title>Identification of biosynthetic pathway for the production of the potent trypsin inhibitor radiosumin.</title>
        <authorList>
            <person name="Fewer D.P."/>
            <person name="Delbaje E."/>
            <person name="Ouyang X."/>
            <person name="Agostino P.D."/>
            <person name="Wahlsten M."/>
            <person name="Jokela J."/>
            <person name="Permi P."/>
            <person name="Haapaniemi E."/>
            <person name="Koistinen H."/>
        </authorList>
    </citation>
    <scope>NUCLEOTIDE SEQUENCE [LARGE SCALE GENOMIC DNA]</scope>
    <source>
        <strain evidence="1 2">NIES-515</strain>
    </source>
</reference>
<dbReference type="Proteomes" id="UP001526143">
    <property type="component" value="Unassembled WGS sequence"/>
</dbReference>
<sequence length="72" mass="8069">MSGLCLSVAKNYPKLLRLLLSVRVNSTTLLMKMCDRVGKGSRRETRHCDRTVFHSSILCQGALSQLTVQQMS</sequence>
<proteinExistence type="predicted"/>
<protein>
    <submittedName>
        <fullName evidence="1">Uncharacterized protein</fullName>
    </submittedName>
</protein>
<evidence type="ECO:0000313" key="2">
    <source>
        <dbReference type="Proteomes" id="UP001526143"/>
    </source>
</evidence>
<accession>A0ABT3AXW1</accession>
<dbReference type="RefSeq" id="WP_263745501.1">
    <property type="nucleotide sequence ID" value="NZ_JAOWRF010000157.1"/>
</dbReference>
<evidence type="ECO:0000313" key="1">
    <source>
        <dbReference type="EMBL" id="MCV3213968.1"/>
    </source>
</evidence>
<gene>
    <name evidence="1" type="ORF">OGM63_10650</name>
</gene>
<comment type="caution">
    <text evidence="1">The sequence shown here is derived from an EMBL/GenBank/DDBJ whole genome shotgun (WGS) entry which is preliminary data.</text>
</comment>
<dbReference type="EMBL" id="JAOWRF010000157">
    <property type="protein sequence ID" value="MCV3213968.1"/>
    <property type="molecule type" value="Genomic_DNA"/>
</dbReference>
<keyword evidence="2" id="KW-1185">Reference proteome</keyword>
<organism evidence="1 2">
    <name type="scientific">Plectonema radiosum NIES-515</name>
    <dbReference type="NCBI Taxonomy" id="2986073"/>
    <lineage>
        <taxon>Bacteria</taxon>
        <taxon>Bacillati</taxon>
        <taxon>Cyanobacteriota</taxon>
        <taxon>Cyanophyceae</taxon>
        <taxon>Oscillatoriophycideae</taxon>
        <taxon>Oscillatoriales</taxon>
        <taxon>Microcoleaceae</taxon>
        <taxon>Plectonema</taxon>
    </lineage>
</organism>